<protein>
    <submittedName>
        <fullName evidence="2">Uncharacterized protein</fullName>
    </submittedName>
</protein>
<comment type="caution">
    <text evidence="2">The sequence shown here is derived from an EMBL/GenBank/DDBJ whole genome shotgun (WGS) entry which is preliminary data.</text>
</comment>
<reference evidence="2 3" key="1">
    <citation type="submission" date="2019-05" db="EMBL/GenBank/DDBJ databases">
        <title>Another draft genome of Portunus trituberculatus and its Hox gene families provides insights of decapod evolution.</title>
        <authorList>
            <person name="Jeong J.-H."/>
            <person name="Song I."/>
            <person name="Kim S."/>
            <person name="Choi T."/>
            <person name="Kim D."/>
            <person name="Ryu S."/>
            <person name="Kim W."/>
        </authorList>
    </citation>
    <scope>NUCLEOTIDE SEQUENCE [LARGE SCALE GENOMIC DNA]</scope>
    <source>
        <tissue evidence="2">Muscle</tissue>
    </source>
</reference>
<dbReference type="EMBL" id="VSRR010004262">
    <property type="protein sequence ID" value="MPC39116.1"/>
    <property type="molecule type" value="Genomic_DNA"/>
</dbReference>
<evidence type="ECO:0000313" key="2">
    <source>
        <dbReference type="EMBL" id="MPC39116.1"/>
    </source>
</evidence>
<accession>A0A5B7F184</accession>
<proteinExistence type="predicted"/>
<name>A0A5B7F184_PORTR</name>
<dbReference type="Proteomes" id="UP000324222">
    <property type="component" value="Unassembled WGS sequence"/>
</dbReference>
<gene>
    <name evidence="2" type="ORF">E2C01_032637</name>
</gene>
<evidence type="ECO:0000313" key="3">
    <source>
        <dbReference type="Proteomes" id="UP000324222"/>
    </source>
</evidence>
<evidence type="ECO:0000256" key="1">
    <source>
        <dbReference type="SAM" id="MobiDB-lite"/>
    </source>
</evidence>
<organism evidence="2 3">
    <name type="scientific">Portunus trituberculatus</name>
    <name type="common">Swimming crab</name>
    <name type="synonym">Neptunus trituberculatus</name>
    <dbReference type="NCBI Taxonomy" id="210409"/>
    <lineage>
        <taxon>Eukaryota</taxon>
        <taxon>Metazoa</taxon>
        <taxon>Ecdysozoa</taxon>
        <taxon>Arthropoda</taxon>
        <taxon>Crustacea</taxon>
        <taxon>Multicrustacea</taxon>
        <taxon>Malacostraca</taxon>
        <taxon>Eumalacostraca</taxon>
        <taxon>Eucarida</taxon>
        <taxon>Decapoda</taxon>
        <taxon>Pleocyemata</taxon>
        <taxon>Brachyura</taxon>
        <taxon>Eubrachyura</taxon>
        <taxon>Portunoidea</taxon>
        <taxon>Portunidae</taxon>
        <taxon>Portuninae</taxon>
        <taxon>Portunus</taxon>
    </lineage>
</organism>
<dbReference type="OrthoDB" id="76265at2759"/>
<keyword evidence="3" id="KW-1185">Reference proteome</keyword>
<feature type="region of interest" description="Disordered" evidence="1">
    <location>
        <begin position="38"/>
        <end position="89"/>
    </location>
</feature>
<sequence>MQLVSAAKYDQREGDIAPLHGEIGCTQLEEEAETTRMIPTHNPQPPTTSHSVPHPNHVVPSGTSSYDIPGNTRKRKCDEVESDSGEERRITQAKVRQYLQLRRRLLLSQRKLVKAGQTGLKLPLCYVFSDLLLHLPRLSYVVCEAWRRIGKD</sequence>
<dbReference type="AlphaFoldDB" id="A0A5B7F184"/>